<evidence type="ECO:0000313" key="3">
    <source>
        <dbReference type="Proteomes" id="UP000013988"/>
    </source>
</evidence>
<evidence type="ECO:0000313" key="2">
    <source>
        <dbReference type="EMBL" id="EOR20544.1"/>
    </source>
</evidence>
<dbReference type="OrthoDB" id="2739709at2"/>
<dbReference type="SUPFAM" id="SSF88659">
    <property type="entry name" value="Sigma3 and sigma4 domains of RNA polymerase sigma factors"/>
    <property type="match status" value="1"/>
</dbReference>
<evidence type="ECO:0000256" key="1">
    <source>
        <dbReference type="SAM" id="Coils"/>
    </source>
</evidence>
<accession>R9BTS1</accession>
<keyword evidence="1" id="KW-0175">Coiled coil</keyword>
<dbReference type="RefSeq" id="WP_016208532.1">
    <property type="nucleotide sequence ID" value="NZ_ASRV01000195.1"/>
</dbReference>
<sequence length="167" mass="19701">MENIEEIVRETVVTTIKEYEKKINEHNRRKILYNTKLLLKNYNELKNHALNAVYKNIDCEEVDKENGEDVNYSDDEILIESIKKSKAKTIIMIAHIDVALERVKVKYKNKGIFEKYKALELYYIEEKEKEEIAKEINCSIKSVGRWIKEVEEDIGINLFGINSMSMH</sequence>
<feature type="coiled-coil region" evidence="1">
    <location>
        <begin position="9"/>
        <end position="36"/>
    </location>
</feature>
<proteinExistence type="predicted"/>
<comment type="caution">
    <text evidence="2">The sequence shown here is derived from an EMBL/GenBank/DDBJ whole genome shotgun (WGS) entry which is preliminary data.</text>
</comment>
<organism evidence="2 3">
    <name type="scientific">Clostridium sartagoforme AAU1</name>
    <dbReference type="NCBI Taxonomy" id="1202534"/>
    <lineage>
        <taxon>Bacteria</taxon>
        <taxon>Bacillati</taxon>
        <taxon>Bacillota</taxon>
        <taxon>Clostridia</taxon>
        <taxon>Eubacteriales</taxon>
        <taxon>Clostridiaceae</taxon>
        <taxon>Clostridium</taxon>
    </lineage>
</organism>
<protein>
    <submittedName>
        <fullName evidence="2">Uncharacterized protein</fullName>
    </submittedName>
</protein>
<keyword evidence="3" id="KW-1185">Reference proteome</keyword>
<dbReference type="EMBL" id="ASRV01000195">
    <property type="protein sequence ID" value="EOR20544.1"/>
    <property type="molecule type" value="Genomic_DNA"/>
</dbReference>
<gene>
    <name evidence="2" type="ORF">A500_16440</name>
</gene>
<dbReference type="Gene3D" id="1.10.10.60">
    <property type="entry name" value="Homeodomain-like"/>
    <property type="match status" value="1"/>
</dbReference>
<dbReference type="AlphaFoldDB" id="R9BTS1"/>
<reference evidence="2 3" key="1">
    <citation type="submission" date="2013-03" db="EMBL/GenBank/DDBJ databases">
        <title>Whole genome shotgun sequencing of Clostridium sartagoforme AAU1.</title>
        <authorList>
            <person name="Joshi C.G."/>
            <person name="Duggirala S.M."/>
            <person name="Nathani N.M."/>
            <person name="Bhatt V.D."/>
            <person name="Patel A.K."/>
            <person name="Pandya P.R."/>
            <person name="KaPatel J.A."/>
        </authorList>
    </citation>
    <scope>NUCLEOTIDE SEQUENCE [LARGE SCALE GENOMIC DNA]</scope>
    <source>
        <strain evidence="2 3">AAU1</strain>
    </source>
</reference>
<dbReference type="InterPro" id="IPR013324">
    <property type="entry name" value="RNA_pol_sigma_r3/r4-like"/>
</dbReference>
<dbReference type="Proteomes" id="UP000013988">
    <property type="component" value="Unassembled WGS sequence"/>
</dbReference>
<name>R9BTS1_9CLOT</name>
<dbReference type="PATRIC" id="fig|1202534.3.peg.3262"/>